<organism evidence="1 2">
    <name type="scientific">Micavibrio aeruginosavorus</name>
    <dbReference type="NCBI Taxonomy" id="349221"/>
    <lineage>
        <taxon>Bacteria</taxon>
        <taxon>Pseudomonadati</taxon>
        <taxon>Bdellovibrionota</taxon>
        <taxon>Bdellovibrionia</taxon>
        <taxon>Bdellovibrionales</taxon>
        <taxon>Pseudobdellovibrionaceae</taxon>
        <taxon>Micavibrio</taxon>
    </lineage>
</organism>
<evidence type="ECO:0000313" key="1">
    <source>
        <dbReference type="EMBL" id="PZQ46158.1"/>
    </source>
</evidence>
<comment type="caution">
    <text evidence="1">The sequence shown here is derived from an EMBL/GenBank/DDBJ whole genome shotgun (WGS) entry which is preliminary data.</text>
</comment>
<dbReference type="AlphaFoldDB" id="A0A2W5N0K6"/>
<name>A0A2W5N0K6_9BACT</name>
<dbReference type="Proteomes" id="UP000249417">
    <property type="component" value="Unassembled WGS sequence"/>
</dbReference>
<accession>A0A2W5N0K6</accession>
<dbReference type="EMBL" id="QFQB01000031">
    <property type="protein sequence ID" value="PZQ46158.1"/>
    <property type="molecule type" value="Genomic_DNA"/>
</dbReference>
<protein>
    <submittedName>
        <fullName evidence="1">Uncharacterized protein</fullName>
    </submittedName>
</protein>
<sequence>MKGIYDDTNVVNLPVITTLDIEPKRMLAAAMKSDLDSLVMIGFTQDGEFYFASNRGDAGTVMYLMETAKHRLLEICREMGVRE</sequence>
<gene>
    <name evidence="1" type="ORF">DI551_05625</name>
</gene>
<reference evidence="1 2" key="1">
    <citation type="submission" date="2017-08" db="EMBL/GenBank/DDBJ databases">
        <title>Infants hospitalized years apart are colonized by the same room-sourced microbial strains.</title>
        <authorList>
            <person name="Brooks B."/>
            <person name="Olm M.R."/>
            <person name="Firek B.A."/>
            <person name="Baker R."/>
            <person name="Thomas B.C."/>
            <person name="Morowitz M.J."/>
            <person name="Banfield J.F."/>
        </authorList>
    </citation>
    <scope>NUCLEOTIDE SEQUENCE [LARGE SCALE GENOMIC DNA]</scope>
    <source>
        <strain evidence="1">S2_005_002_R2_29</strain>
    </source>
</reference>
<proteinExistence type="predicted"/>
<evidence type="ECO:0000313" key="2">
    <source>
        <dbReference type="Proteomes" id="UP000249417"/>
    </source>
</evidence>